<sequence length="252" mass="27187">MGGGKVSGSCSELLCLSLSLRVLAVELLNPELAALPPCTPPDDAGRLGLWLADGPTEILMHHSVSPTSLSKRLGATAHSAAAMYATAVMSAARCGHLAYELPLSAAIAGPSVGRRGSFCAEWDGVSAQRLTACTRPAAVLRAIRGRLDSRLFMYIYLTTAVLAASLPDERQYLSIQQHARILFQSLCQAYYCPRSLSSIGNVGEHTGENMQRCHQFYVFHLASHSSLISKTAVSKFKKERGLNQVVHKLSQY</sequence>
<dbReference type="GeneID" id="27897886"/>
<evidence type="ECO:0000313" key="2">
    <source>
        <dbReference type="EMBL" id="EMF11847.1"/>
    </source>
</evidence>
<accession>N1QF98</accession>
<name>N1QF98_SPHMS</name>
<proteinExistence type="predicted"/>
<feature type="signal peptide" evidence="1">
    <location>
        <begin position="1"/>
        <end position="24"/>
    </location>
</feature>
<dbReference type="RefSeq" id="XP_016759968.1">
    <property type="nucleotide sequence ID" value="XM_016900749.1"/>
</dbReference>
<protein>
    <recommendedName>
        <fullName evidence="4">Transcription factor domain-containing protein</fullName>
    </recommendedName>
</protein>
<gene>
    <name evidence="2" type="ORF">SEPMUDRAFT_108682</name>
</gene>
<reference evidence="2 3" key="1">
    <citation type="journal article" date="2012" name="PLoS Pathog.">
        <title>Diverse lifestyles and strategies of plant pathogenesis encoded in the genomes of eighteen Dothideomycetes fungi.</title>
        <authorList>
            <person name="Ohm R.A."/>
            <person name="Feau N."/>
            <person name="Henrissat B."/>
            <person name="Schoch C.L."/>
            <person name="Horwitz B.A."/>
            <person name="Barry K.W."/>
            <person name="Condon B.J."/>
            <person name="Copeland A.C."/>
            <person name="Dhillon B."/>
            <person name="Glaser F."/>
            <person name="Hesse C.N."/>
            <person name="Kosti I."/>
            <person name="LaButti K."/>
            <person name="Lindquist E.A."/>
            <person name="Lucas S."/>
            <person name="Salamov A.A."/>
            <person name="Bradshaw R.E."/>
            <person name="Ciuffetti L."/>
            <person name="Hamelin R.C."/>
            <person name="Kema G.H.J."/>
            <person name="Lawrence C."/>
            <person name="Scott J.A."/>
            <person name="Spatafora J.W."/>
            <person name="Turgeon B.G."/>
            <person name="de Wit P.J.G.M."/>
            <person name="Zhong S."/>
            <person name="Goodwin S.B."/>
            <person name="Grigoriev I.V."/>
        </authorList>
    </citation>
    <scope>NUCLEOTIDE SEQUENCE [LARGE SCALE GENOMIC DNA]</scope>
    <source>
        <strain evidence="2 3">SO2202</strain>
    </source>
</reference>
<evidence type="ECO:0008006" key="4">
    <source>
        <dbReference type="Google" id="ProtNLM"/>
    </source>
</evidence>
<dbReference type="Proteomes" id="UP000016931">
    <property type="component" value="Unassembled WGS sequence"/>
</dbReference>
<dbReference type="EMBL" id="KB456265">
    <property type="protein sequence ID" value="EMF11847.1"/>
    <property type="molecule type" value="Genomic_DNA"/>
</dbReference>
<evidence type="ECO:0000313" key="3">
    <source>
        <dbReference type="Proteomes" id="UP000016931"/>
    </source>
</evidence>
<feature type="chain" id="PRO_5004110271" description="Transcription factor domain-containing protein" evidence="1">
    <location>
        <begin position="25"/>
        <end position="252"/>
    </location>
</feature>
<dbReference type="HOGENOM" id="CLU_1103357_0_0_1"/>
<evidence type="ECO:0000256" key="1">
    <source>
        <dbReference type="SAM" id="SignalP"/>
    </source>
</evidence>
<organism evidence="2 3">
    <name type="scientific">Sphaerulina musiva (strain SO2202)</name>
    <name type="common">Poplar stem canker fungus</name>
    <name type="synonym">Septoria musiva</name>
    <dbReference type="NCBI Taxonomy" id="692275"/>
    <lineage>
        <taxon>Eukaryota</taxon>
        <taxon>Fungi</taxon>
        <taxon>Dikarya</taxon>
        <taxon>Ascomycota</taxon>
        <taxon>Pezizomycotina</taxon>
        <taxon>Dothideomycetes</taxon>
        <taxon>Dothideomycetidae</taxon>
        <taxon>Mycosphaerellales</taxon>
        <taxon>Mycosphaerellaceae</taxon>
        <taxon>Sphaerulina</taxon>
    </lineage>
</organism>
<keyword evidence="3" id="KW-1185">Reference proteome</keyword>
<keyword evidence="1" id="KW-0732">Signal</keyword>
<dbReference type="AlphaFoldDB" id="N1QF98"/>